<dbReference type="InterPro" id="IPR008255">
    <property type="entry name" value="Pyr_nucl-diS_OxRdtase_2_AS"/>
</dbReference>
<evidence type="ECO:0000256" key="7">
    <source>
        <dbReference type="RuleBase" id="RU003880"/>
    </source>
</evidence>
<gene>
    <name evidence="11" type="primary">trxB</name>
    <name evidence="11" type="ORF">DOP62_13205</name>
</gene>
<dbReference type="SUPFAM" id="SSF51905">
    <property type="entry name" value="FAD/NAD(P)-binding domain"/>
    <property type="match status" value="1"/>
</dbReference>
<evidence type="ECO:0000256" key="5">
    <source>
        <dbReference type="ARBA" id="ARBA00023157"/>
    </source>
</evidence>
<organism evidence="11 12">
    <name type="scientific">Synechococcus elongatus PCC 11801</name>
    <dbReference type="NCBI Taxonomy" id="2219813"/>
    <lineage>
        <taxon>Bacteria</taxon>
        <taxon>Bacillati</taxon>
        <taxon>Cyanobacteriota</taxon>
        <taxon>Cyanophyceae</taxon>
        <taxon>Synechococcales</taxon>
        <taxon>Synechococcaceae</taxon>
        <taxon>Synechococcus</taxon>
    </lineage>
</organism>
<dbReference type="PRINTS" id="PR00368">
    <property type="entry name" value="FADPNR"/>
</dbReference>
<evidence type="ECO:0000256" key="9">
    <source>
        <dbReference type="SAM" id="MobiDB-lite"/>
    </source>
</evidence>
<dbReference type="EC" id="1.8.1.9" evidence="7"/>
<dbReference type="InterPro" id="IPR036249">
    <property type="entry name" value="Thioredoxin-like_sf"/>
</dbReference>
<comment type="catalytic activity">
    <reaction evidence="7">
        <text>[thioredoxin]-dithiol + NADP(+) = [thioredoxin]-disulfide + NADPH + H(+)</text>
        <dbReference type="Rhea" id="RHEA:20345"/>
        <dbReference type="Rhea" id="RHEA-COMP:10698"/>
        <dbReference type="Rhea" id="RHEA-COMP:10700"/>
        <dbReference type="ChEBI" id="CHEBI:15378"/>
        <dbReference type="ChEBI" id="CHEBI:29950"/>
        <dbReference type="ChEBI" id="CHEBI:50058"/>
        <dbReference type="ChEBI" id="CHEBI:57783"/>
        <dbReference type="ChEBI" id="CHEBI:58349"/>
        <dbReference type="EC" id="1.8.1.9"/>
    </reaction>
</comment>
<feature type="region of interest" description="Disordered" evidence="9">
    <location>
        <begin position="324"/>
        <end position="343"/>
    </location>
</feature>
<keyword evidence="2 7" id="KW-0274">FAD</keyword>
<evidence type="ECO:0000256" key="6">
    <source>
        <dbReference type="ARBA" id="ARBA00023284"/>
    </source>
</evidence>
<dbReference type="GO" id="GO:0019430">
    <property type="term" value="P:removal of superoxide radicals"/>
    <property type="evidence" value="ECO:0007669"/>
    <property type="project" value="UniProtKB-UniRule"/>
</dbReference>
<keyword evidence="1 7" id="KW-0285">Flavoprotein</keyword>
<evidence type="ECO:0000256" key="8">
    <source>
        <dbReference type="RuleBase" id="RU003881"/>
    </source>
</evidence>
<comment type="subunit">
    <text evidence="7">Homodimer.</text>
</comment>
<evidence type="ECO:0000256" key="2">
    <source>
        <dbReference type="ARBA" id="ARBA00022827"/>
    </source>
</evidence>
<dbReference type="PROSITE" id="PS00573">
    <property type="entry name" value="PYRIDINE_REDOX_2"/>
    <property type="match status" value="1"/>
</dbReference>
<evidence type="ECO:0000313" key="11">
    <source>
        <dbReference type="EMBL" id="AZB73536.1"/>
    </source>
</evidence>
<evidence type="ECO:0000256" key="4">
    <source>
        <dbReference type="ARBA" id="ARBA00023002"/>
    </source>
</evidence>
<protein>
    <recommendedName>
        <fullName evidence="7">Thioredoxin reductase</fullName>
        <ecNumber evidence="7">1.8.1.9</ecNumber>
    </recommendedName>
</protein>
<accession>A0AAN1QQG5</accession>
<dbReference type="PRINTS" id="PR00469">
    <property type="entry name" value="PNDRDTASEII"/>
</dbReference>
<dbReference type="NCBIfam" id="TIGR01292">
    <property type="entry name" value="TRX_reduct"/>
    <property type="match status" value="1"/>
</dbReference>
<feature type="compositionally biased region" description="Low complexity" evidence="9">
    <location>
        <begin position="324"/>
        <end position="342"/>
    </location>
</feature>
<dbReference type="CDD" id="cd02949">
    <property type="entry name" value="TRX_NTR"/>
    <property type="match status" value="1"/>
</dbReference>
<keyword evidence="3 8" id="KW-0521">NADP</keyword>
<proteinExistence type="inferred from homology"/>
<dbReference type="AlphaFoldDB" id="A0AAN1QQG5"/>
<dbReference type="Pfam" id="PF07992">
    <property type="entry name" value="Pyr_redox_2"/>
    <property type="match status" value="1"/>
</dbReference>
<keyword evidence="5" id="KW-1015">Disulfide bond</keyword>
<dbReference type="Pfam" id="PF00085">
    <property type="entry name" value="Thioredoxin"/>
    <property type="match status" value="1"/>
</dbReference>
<sequence>MAGVENVVIIGSGPAGLTAAIYAARANLKPLMFEGYQMGGLPGGQLMTTTEVENFPGFPDGITGPELMERMRAQAVRWGAELYTEDVISADLSQRPFRIRSQEREVLANSIIIATGATARRLNLPGEDRLWNNGISACAICDGAAPIFRNGELVVIGGGDTAAEEAVYLTKYAKHVHLLVRSDRMRASKAMQDRVLAHPNVTVHWHTEAIETVGNTLLEAVRVRNNQTGEEKAIAAQGLFYAIGHTPNTQLFEGQIELDSVGYIRTKPNSVETSLEGVFAAGDVQDHEYRQAITAAGTGCAAALLAERYLSAAGLLQEYKQEAAASEPEAKSEAAPAKTAEAPEFDPTAVYHEGSYALRKLYHESDRLLAVLYTAPTCGPCRTLKPILRKVAEEFSDRLHYVLIDIDADPEIAQAAGVVGTPTLQLFKDKAKVDEIRGVKMKSDYRARFEQHL</sequence>
<dbReference type="InterPro" id="IPR050097">
    <property type="entry name" value="Ferredoxin-NADP_redctase_2"/>
</dbReference>
<dbReference type="FunFam" id="3.50.50.60:FF:000064">
    <property type="entry name" value="Thioredoxin reductase"/>
    <property type="match status" value="1"/>
</dbReference>
<dbReference type="InterPro" id="IPR005982">
    <property type="entry name" value="Thioredox_Rdtase"/>
</dbReference>
<dbReference type="PROSITE" id="PS51352">
    <property type="entry name" value="THIOREDOXIN_2"/>
    <property type="match status" value="1"/>
</dbReference>
<evidence type="ECO:0000259" key="10">
    <source>
        <dbReference type="PROSITE" id="PS51352"/>
    </source>
</evidence>
<dbReference type="Gene3D" id="3.40.30.10">
    <property type="entry name" value="Glutaredoxin"/>
    <property type="match status" value="1"/>
</dbReference>
<comment type="cofactor">
    <cofactor evidence="8">
        <name>FAD</name>
        <dbReference type="ChEBI" id="CHEBI:57692"/>
    </cofactor>
    <text evidence="8">Binds 1 FAD per subunit.</text>
</comment>
<keyword evidence="6 7" id="KW-0676">Redox-active center</keyword>
<evidence type="ECO:0000313" key="12">
    <source>
        <dbReference type="Proteomes" id="UP000267249"/>
    </source>
</evidence>
<dbReference type="InterPro" id="IPR023753">
    <property type="entry name" value="FAD/NAD-binding_dom"/>
</dbReference>
<keyword evidence="4 7" id="KW-0560">Oxidoreductase</keyword>
<feature type="domain" description="Thioredoxin" evidence="10">
    <location>
        <begin position="336"/>
        <end position="453"/>
    </location>
</feature>
<dbReference type="Gene3D" id="3.50.50.60">
    <property type="entry name" value="FAD/NAD(P)-binding domain"/>
    <property type="match status" value="2"/>
</dbReference>
<comment type="similarity">
    <text evidence="7">Belongs to the class-II pyridine nucleotide-disulfide oxidoreductase family.</text>
</comment>
<dbReference type="GO" id="GO:0005737">
    <property type="term" value="C:cytoplasm"/>
    <property type="evidence" value="ECO:0007669"/>
    <property type="project" value="InterPro"/>
</dbReference>
<dbReference type="PANTHER" id="PTHR48105">
    <property type="entry name" value="THIOREDOXIN REDUCTASE 1-RELATED-RELATED"/>
    <property type="match status" value="1"/>
</dbReference>
<evidence type="ECO:0000256" key="1">
    <source>
        <dbReference type="ARBA" id="ARBA00022630"/>
    </source>
</evidence>
<reference evidence="11 12" key="1">
    <citation type="journal article" date="2018" name="Sci. Rep.">
        <title>Genome Features and Biochemical Characteristics of a Robust, Fast Growing and Naturally Transformable Cyanobacterium Synechococcus elongatus PCC 11801 Isolated from India.</title>
        <authorList>
            <person name="Jaiswal D."/>
            <person name="Sengupta A."/>
            <person name="Sohoni S."/>
            <person name="Sengupta S."/>
            <person name="Phadnavis A.G."/>
            <person name="Pakrasi H.B."/>
            <person name="Wangikar P.P."/>
        </authorList>
    </citation>
    <scope>NUCLEOTIDE SEQUENCE [LARGE SCALE GENOMIC DNA]</scope>
    <source>
        <strain evidence="11 12">PCC 11801</strain>
    </source>
</reference>
<dbReference type="GO" id="GO:0004791">
    <property type="term" value="F:thioredoxin-disulfide reductase (NADPH) activity"/>
    <property type="evidence" value="ECO:0007669"/>
    <property type="project" value="UniProtKB-UniRule"/>
</dbReference>
<dbReference type="InterPro" id="IPR036188">
    <property type="entry name" value="FAD/NAD-bd_sf"/>
</dbReference>
<dbReference type="Proteomes" id="UP000267249">
    <property type="component" value="Chromosome"/>
</dbReference>
<evidence type="ECO:0000256" key="3">
    <source>
        <dbReference type="ARBA" id="ARBA00022857"/>
    </source>
</evidence>
<name>A0AAN1QQG5_SYNEL</name>
<dbReference type="EMBL" id="CP030139">
    <property type="protein sequence ID" value="AZB73536.1"/>
    <property type="molecule type" value="Genomic_DNA"/>
</dbReference>
<dbReference type="InterPro" id="IPR013766">
    <property type="entry name" value="Thioredoxin_domain"/>
</dbReference>
<dbReference type="SUPFAM" id="SSF52833">
    <property type="entry name" value="Thioredoxin-like"/>
    <property type="match status" value="1"/>
</dbReference>
<dbReference type="RefSeq" id="WP_208674456.1">
    <property type="nucleotide sequence ID" value="NZ_CP030139.2"/>
</dbReference>